<protein>
    <submittedName>
        <fullName evidence="1">Uncharacterized protein</fullName>
    </submittedName>
</protein>
<evidence type="ECO:0000313" key="2">
    <source>
        <dbReference type="Proteomes" id="UP000325134"/>
    </source>
</evidence>
<dbReference type="RefSeq" id="WP_223162422.1">
    <property type="nucleotide sequence ID" value="NZ_FQVK01000003.1"/>
</dbReference>
<evidence type="ECO:0000313" key="1">
    <source>
        <dbReference type="EMBL" id="SHE52052.1"/>
    </source>
</evidence>
<dbReference type="AlphaFoldDB" id="A0A1M4U5M7"/>
<gene>
    <name evidence="1" type="ORF">SAMN05444279_103189</name>
</gene>
<keyword evidence="2" id="KW-1185">Reference proteome</keyword>
<sequence length="86" mass="9483">MGTEQFVSRTLSVWRRAGEGCVYGRITTPDGQLCFLYDNEPGPVCWWPFIHQGRLLVRIARLGDGEIQQVGAMSDEGLGCPSVPIS</sequence>
<accession>A0A1M4U5M7</accession>
<reference evidence="1 2" key="1">
    <citation type="submission" date="2016-11" db="EMBL/GenBank/DDBJ databases">
        <authorList>
            <person name="Varghese N."/>
            <person name="Submissions S."/>
        </authorList>
    </citation>
    <scope>NUCLEOTIDE SEQUENCE [LARGE SCALE GENOMIC DNA]</scope>
    <source>
        <strain evidence="1 2">DSM 29341</strain>
    </source>
</reference>
<dbReference type="Proteomes" id="UP000325134">
    <property type="component" value="Unassembled WGS sequence"/>
</dbReference>
<dbReference type="EMBL" id="FQVK01000003">
    <property type="protein sequence ID" value="SHE52052.1"/>
    <property type="molecule type" value="Genomic_DNA"/>
</dbReference>
<proteinExistence type="predicted"/>
<name>A0A1M4U5M7_9RHOB</name>
<organism evidence="1 2">
    <name type="scientific">Ruegeria intermedia</name>
    <dbReference type="NCBI Taxonomy" id="996115"/>
    <lineage>
        <taxon>Bacteria</taxon>
        <taxon>Pseudomonadati</taxon>
        <taxon>Pseudomonadota</taxon>
        <taxon>Alphaproteobacteria</taxon>
        <taxon>Rhodobacterales</taxon>
        <taxon>Roseobacteraceae</taxon>
        <taxon>Ruegeria</taxon>
    </lineage>
</organism>